<gene>
    <name evidence="3" type="ORF">YS10-GM000005</name>
    <name evidence="4" type="ORF">YS31-rplL_0005</name>
    <name evidence="5" type="ORF">YS430-GM000005</name>
</gene>
<dbReference type="PROSITE" id="PS50943">
    <property type="entry name" value="HTH_CROC1"/>
    <property type="match status" value="1"/>
</dbReference>
<dbReference type="Pfam" id="PF01381">
    <property type="entry name" value="HTH_3"/>
    <property type="match status" value="1"/>
</dbReference>
<dbReference type="RefSeq" id="WP_024414859.1">
    <property type="nucleotide sequence ID" value="NZ_JAGFVE010000033.1"/>
</dbReference>
<dbReference type="CDD" id="cd00093">
    <property type="entry name" value="HTH_XRE"/>
    <property type="match status" value="1"/>
</dbReference>
<dbReference type="PANTHER" id="PTHR46558">
    <property type="entry name" value="TRACRIPTIONAL REGULATORY PROTEIN-RELATED-RELATED"/>
    <property type="match status" value="1"/>
</dbReference>
<feature type="domain" description="HTH cro/C1-type" evidence="2">
    <location>
        <begin position="5"/>
        <end position="59"/>
    </location>
</feature>
<sequence length="74" mass="8720">MYRRIRDIREDHDLTQQNVSDYLSITHSAYAKIERGEHTLSAEVLIQLSNLYNVSTDYLLGQTDFPHRIKNNLK</sequence>
<dbReference type="EMBL" id="MK211809">
    <property type="protein sequence ID" value="QID25615.1"/>
    <property type="molecule type" value="Genomic_DNA"/>
</dbReference>
<keyword evidence="1" id="KW-0238">DNA-binding</keyword>
<evidence type="ECO:0000313" key="5">
    <source>
        <dbReference type="EMBL" id="QID26720.1"/>
    </source>
</evidence>
<name>A0A6G6AU48_STRSU</name>
<evidence type="ECO:0000313" key="4">
    <source>
        <dbReference type="EMBL" id="QID25866.1"/>
    </source>
</evidence>
<dbReference type="PANTHER" id="PTHR46558:SF11">
    <property type="entry name" value="HTH-TYPE TRANSCRIPTIONAL REGULATOR XRE"/>
    <property type="match status" value="1"/>
</dbReference>
<dbReference type="SUPFAM" id="SSF47413">
    <property type="entry name" value="lambda repressor-like DNA-binding domains"/>
    <property type="match status" value="1"/>
</dbReference>
<dbReference type="InterPro" id="IPR010982">
    <property type="entry name" value="Lambda_DNA-bd_dom_sf"/>
</dbReference>
<dbReference type="Gene3D" id="1.10.260.40">
    <property type="entry name" value="lambda repressor-like DNA-binding domains"/>
    <property type="match status" value="1"/>
</dbReference>
<dbReference type="EMBL" id="MK211825">
    <property type="protein sequence ID" value="QID26720.1"/>
    <property type="molecule type" value="Genomic_DNA"/>
</dbReference>
<evidence type="ECO:0000256" key="1">
    <source>
        <dbReference type="ARBA" id="ARBA00023125"/>
    </source>
</evidence>
<dbReference type="SMART" id="SM00530">
    <property type="entry name" value="HTH_XRE"/>
    <property type="match status" value="1"/>
</dbReference>
<proteinExistence type="predicted"/>
<protein>
    <submittedName>
        <fullName evidence="4">Putative HTH-type transcriptional regulator YobD</fullName>
    </submittedName>
</protein>
<dbReference type="EMBL" id="MK211812">
    <property type="protein sequence ID" value="QID25866.1"/>
    <property type="molecule type" value="Genomic_DNA"/>
</dbReference>
<accession>A0A6G6AU48</accession>
<reference evidence="4" key="1">
    <citation type="submission" date="2018-11" db="EMBL/GenBank/DDBJ databases">
        <title>Characterization of mobile element carrying drug resistance determinants of Streptococcus suis from China.</title>
        <authorList>
            <person name="Zheng H."/>
        </authorList>
    </citation>
    <scope>NUCLEOTIDE SEQUENCE</scope>
</reference>
<dbReference type="InterPro" id="IPR001387">
    <property type="entry name" value="Cro/C1-type_HTH"/>
</dbReference>
<dbReference type="GO" id="GO:0003677">
    <property type="term" value="F:DNA binding"/>
    <property type="evidence" value="ECO:0007669"/>
    <property type="project" value="UniProtKB-KW"/>
</dbReference>
<dbReference type="AlphaFoldDB" id="A0A6G6AU48"/>
<organism evidence="4">
    <name type="scientific">Streptococcus suis</name>
    <dbReference type="NCBI Taxonomy" id="1307"/>
    <lineage>
        <taxon>Bacteria</taxon>
        <taxon>Bacillati</taxon>
        <taxon>Bacillota</taxon>
        <taxon>Bacilli</taxon>
        <taxon>Lactobacillales</taxon>
        <taxon>Streptococcaceae</taxon>
        <taxon>Streptococcus</taxon>
    </lineage>
</organism>
<evidence type="ECO:0000259" key="2">
    <source>
        <dbReference type="PROSITE" id="PS50943"/>
    </source>
</evidence>
<evidence type="ECO:0000313" key="3">
    <source>
        <dbReference type="EMBL" id="QID25615.1"/>
    </source>
</evidence>